<proteinExistence type="predicted"/>
<organism evidence="1 2">
    <name type="scientific">Electrophorus voltai</name>
    <dbReference type="NCBI Taxonomy" id="2609070"/>
    <lineage>
        <taxon>Eukaryota</taxon>
        <taxon>Metazoa</taxon>
        <taxon>Chordata</taxon>
        <taxon>Craniata</taxon>
        <taxon>Vertebrata</taxon>
        <taxon>Euteleostomi</taxon>
        <taxon>Actinopterygii</taxon>
        <taxon>Neopterygii</taxon>
        <taxon>Teleostei</taxon>
        <taxon>Ostariophysi</taxon>
        <taxon>Gymnotiformes</taxon>
        <taxon>Gymnotoidei</taxon>
        <taxon>Gymnotidae</taxon>
        <taxon>Electrophorus</taxon>
    </lineage>
</organism>
<feature type="non-terminal residue" evidence="1">
    <location>
        <position position="1"/>
    </location>
</feature>
<comment type="caution">
    <text evidence="1">The sequence shown here is derived from an EMBL/GenBank/DDBJ whole genome shotgun (WGS) entry which is preliminary data.</text>
</comment>
<dbReference type="Proteomes" id="UP001239994">
    <property type="component" value="Unassembled WGS sequence"/>
</dbReference>
<gene>
    <name evidence="1" type="ORF">P4O66_015363</name>
</gene>
<reference evidence="1" key="1">
    <citation type="submission" date="2023-03" db="EMBL/GenBank/DDBJ databases">
        <title>Electrophorus voltai genome.</title>
        <authorList>
            <person name="Bian C."/>
        </authorList>
    </citation>
    <scope>NUCLEOTIDE SEQUENCE</scope>
    <source>
        <strain evidence="1">CB-2022</strain>
        <tissue evidence="1">Muscle</tissue>
    </source>
</reference>
<evidence type="ECO:0008006" key="3">
    <source>
        <dbReference type="Google" id="ProtNLM"/>
    </source>
</evidence>
<sequence length="41" mass="4984">MLSQGWEVQFVCSWLSVEIKFGMVWDHVCDDKGLWHHIWYS</sequence>
<evidence type="ECO:0000313" key="2">
    <source>
        <dbReference type="Proteomes" id="UP001239994"/>
    </source>
</evidence>
<name>A0AAD9DRU4_9TELE</name>
<accession>A0AAD9DRU4</accession>
<evidence type="ECO:0000313" key="1">
    <source>
        <dbReference type="EMBL" id="KAK1789437.1"/>
    </source>
</evidence>
<dbReference type="EMBL" id="JAROKS010000022">
    <property type="protein sequence ID" value="KAK1789437.1"/>
    <property type="molecule type" value="Genomic_DNA"/>
</dbReference>
<keyword evidence="2" id="KW-1185">Reference proteome</keyword>
<protein>
    <recommendedName>
        <fullName evidence="3">SRCR domain-containing protein</fullName>
    </recommendedName>
</protein>
<dbReference type="AlphaFoldDB" id="A0AAD9DRU4"/>